<comment type="caution">
    <text evidence="1">The sequence shown here is derived from an EMBL/GenBank/DDBJ whole genome shotgun (WGS) entry which is preliminary data.</text>
</comment>
<evidence type="ECO:0000313" key="1">
    <source>
        <dbReference type="EMBL" id="KAK2184313.1"/>
    </source>
</evidence>
<protein>
    <submittedName>
        <fullName evidence="1">Uncharacterized protein</fullName>
    </submittedName>
</protein>
<evidence type="ECO:0000313" key="2">
    <source>
        <dbReference type="Proteomes" id="UP001209878"/>
    </source>
</evidence>
<name>A0AAD9NXI9_RIDPI</name>
<gene>
    <name evidence="1" type="ORF">NP493_270g01026</name>
</gene>
<dbReference type="AlphaFoldDB" id="A0AAD9NXI9"/>
<organism evidence="1 2">
    <name type="scientific">Ridgeia piscesae</name>
    <name type="common">Tubeworm</name>
    <dbReference type="NCBI Taxonomy" id="27915"/>
    <lineage>
        <taxon>Eukaryota</taxon>
        <taxon>Metazoa</taxon>
        <taxon>Spiralia</taxon>
        <taxon>Lophotrochozoa</taxon>
        <taxon>Annelida</taxon>
        <taxon>Polychaeta</taxon>
        <taxon>Sedentaria</taxon>
        <taxon>Canalipalpata</taxon>
        <taxon>Sabellida</taxon>
        <taxon>Siboglinidae</taxon>
        <taxon>Ridgeia</taxon>
    </lineage>
</organism>
<keyword evidence="2" id="KW-1185">Reference proteome</keyword>
<reference evidence="1" key="1">
    <citation type="journal article" date="2023" name="Mol. Biol. Evol.">
        <title>Third-Generation Sequencing Reveals the Adaptive Role of the Epigenome in Three Deep-Sea Polychaetes.</title>
        <authorList>
            <person name="Perez M."/>
            <person name="Aroh O."/>
            <person name="Sun Y."/>
            <person name="Lan Y."/>
            <person name="Juniper S.K."/>
            <person name="Young C.R."/>
            <person name="Angers B."/>
            <person name="Qian P.Y."/>
        </authorList>
    </citation>
    <scope>NUCLEOTIDE SEQUENCE</scope>
    <source>
        <strain evidence="1">R07B-5</strain>
    </source>
</reference>
<proteinExistence type="predicted"/>
<accession>A0AAD9NXI9</accession>
<dbReference type="Proteomes" id="UP001209878">
    <property type="component" value="Unassembled WGS sequence"/>
</dbReference>
<dbReference type="EMBL" id="JAODUO010000271">
    <property type="protein sequence ID" value="KAK2184313.1"/>
    <property type="molecule type" value="Genomic_DNA"/>
</dbReference>
<sequence length="99" mass="11694">MSQCCKLCHLVYLGIQEINMCIQPLYLLHTFGHKRNMTTLNKIASILHYKRNIYKCKKQIFQLMFTCVLLKLLYKCNISIKTILIRSMSRKNSNSLSYT</sequence>